<evidence type="ECO:0000256" key="1">
    <source>
        <dbReference type="SAM" id="MobiDB-lite"/>
    </source>
</evidence>
<dbReference type="PANTHER" id="PTHR32010">
    <property type="entry name" value="PHOTOSYSTEM II STABILITY/ASSEMBLY FACTOR HCF136, CHLOROPLASTIC"/>
    <property type="match status" value="1"/>
</dbReference>
<feature type="region of interest" description="Disordered" evidence="1">
    <location>
        <begin position="553"/>
        <end position="634"/>
    </location>
</feature>
<evidence type="ECO:0000313" key="2">
    <source>
        <dbReference type="EMBL" id="CAD7702911.1"/>
    </source>
</evidence>
<dbReference type="InterPro" id="IPR008507">
    <property type="entry name" value="DUF789"/>
</dbReference>
<dbReference type="Proteomes" id="UP000708148">
    <property type="component" value="Unassembled WGS sequence"/>
</dbReference>
<organism evidence="2 3">
    <name type="scientific">Ostreobium quekettii</name>
    <dbReference type="NCBI Taxonomy" id="121088"/>
    <lineage>
        <taxon>Eukaryota</taxon>
        <taxon>Viridiplantae</taxon>
        <taxon>Chlorophyta</taxon>
        <taxon>core chlorophytes</taxon>
        <taxon>Ulvophyceae</taxon>
        <taxon>TCBD clade</taxon>
        <taxon>Bryopsidales</taxon>
        <taxon>Ostreobineae</taxon>
        <taxon>Ostreobiaceae</taxon>
        <taxon>Ostreobium</taxon>
    </lineage>
</organism>
<feature type="region of interest" description="Disordered" evidence="1">
    <location>
        <begin position="130"/>
        <end position="150"/>
    </location>
</feature>
<feature type="compositionally biased region" description="Basic and acidic residues" evidence="1">
    <location>
        <begin position="570"/>
        <end position="589"/>
    </location>
</feature>
<feature type="compositionally biased region" description="Low complexity" evidence="1">
    <location>
        <begin position="747"/>
        <end position="759"/>
    </location>
</feature>
<reference evidence="2" key="1">
    <citation type="submission" date="2020-12" db="EMBL/GenBank/DDBJ databases">
        <authorList>
            <person name="Iha C."/>
        </authorList>
    </citation>
    <scope>NUCLEOTIDE SEQUENCE</scope>
</reference>
<feature type="compositionally biased region" description="Basic and acidic residues" evidence="1">
    <location>
        <begin position="492"/>
        <end position="504"/>
    </location>
</feature>
<dbReference type="OrthoDB" id="1716402at2759"/>
<protein>
    <submittedName>
        <fullName evidence="2">Uncharacterized protein</fullName>
    </submittedName>
</protein>
<dbReference type="PANTHER" id="PTHR32010:SF18">
    <property type="entry name" value="DUF789 FAMILY PROTEIN"/>
    <property type="match status" value="1"/>
</dbReference>
<evidence type="ECO:0000313" key="3">
    <source>
        <dbReference type="Proteomes" id="UP000708148"/>
    </source>
</evidence>
<gene>
    <name evidence="2" type="ORF">OSTQU699_LOCUS8268</name>
</gene>
<feature type="region of interest" description="Disordered" evidence="1">
    <location>
        <begin position="490"/>
        <end position="539"/>
    </location>
</feature>
<feature type="compositionally biased region" description="Basic residues" evidence="1">
    <location>
        <begin position="354"/>
        <end position="365"/>
    </location>
</feature>
<sequence length="1217" mass="131195">MAGGLRDATEGNPAVTQLLVEDREVCARAVKRRLRDKEGIPSGQRRLVFGTSAGGSAEGGEFVAEEILSELASWQAIVFKNRTAIGRLVHPKLQTTGHSDQGASCEAEAWIGGGLPVQLYHLAFDRWQPSEDRHRPGGQGGTGESKHLSKPLHLPVGAEFRDSDFQIRLFGRVRGRVFALPFAYSIPGRQTGAAVSLCEQRVRYAQRRGEAWRKATARGGREAVAQEGVQEDVAIRCGSNLESCIARFSVKEDPPYLNGIVLTFAVVPKDTASLEAGSSSTATADSMQQTGREAVADPTQAANIPCGPQHHPRQEDSEGPAVQGDQQAGREQGDAGPAEVWNTMGQQALSQAGRGRKKPKKKRAGRGPGTPVGRGQIDGQMAQHSASHQVVGNPFGHPHVHVAAGPSSRGGLQHSRVPAVPHHAKNGQAATGAGAKPRTPPTQAAHARGDGNELRHMQKGVEGNFRTVPPSESQEANAFVSELLSTINHGRSRTDSMDKAEQGRQVDVPKGPAPPSEGTRNSDGVTSTASGAALHQSDHSMEVPIMPSAMAVKARPTPTSGPTNLSSDQQHGRAATEQKFHIGSEDQRQCTDAPTGPSSAASKAKERDPAPSDPALPKAASSVKRPGTIPNVGPGCTTVPASAAVDGAASGSLKTQPTALSAVGSMANVVPSHVQMAQKGMEAGGVGREGLGAMEKVLSYPNRQLFPEQGAVGPVHPMVMIDREQLTIAMNNFDEEDVYIRRSNKSSASLEGSGAGEHSACAEVPETPQVPSSAPQDVKEVTGKQDWRHMNGYASGAPQTHKLNFQLANSLLYGDPDKAAECHGSQSVGDTPMGCSLPTVHRETSADMDPPGLGLEQVASNTHHLGMSSRSDMGSSTTRQPPVMSSRHVSVSKAAVPLPCAAEAKPPKVAAWGWEALDTPTREKSSQMDAAGVPRGALPHNGIPPPTNDLDRLLLQATPMLEVDPKKRVEKALEDLKLADVWQFYYEPSMFGREVYILGGTRGPSMAYFLPYLSAVQIFLPSDGPTDPHSYVCEINMWPQHMRLHFEHFEKKPPWYRLPMYDAVMELSKSFPDLKKLKLKKLHPASWFCVAWYPLYRIPDAPLVTRFLTFHTFHPPLVSPLANGGVVPLPVYGVEWYNMRDEPWLENVSVAPDGSEVDEEMRGLMDQAWQVHVRDLRTNAEKFARGIAFKKKYTWEDGVDESKKHHDFEHFYKANYG</sequence>
<feature type="compositionally biased region" description="Polar residues" evidence="1">
    <location>
        <begin position="557"/>
        <end position="569"/>
    </location>
</feature>
<dbReference type="Pfam" id="PF05623">
    <property type="entry name" value="DUF789"/>
    <property type="match status" value="2"/>
</dbReference>
<proteinExistence type="predicted"/>
<accession>A0A8S1J5F4</accession>
<feature type="compositionally biased region" description="Polar residues" evidence="1">
    <location>
        <begin position="590"/>
        <end position="601"/>
    </location>
</feature>
<feature type="region of interest" description="Disordered" evidence="1">
    <location>
        <begin position="276"/>
        <end position="451"/>
    </location>
</feature>
<feature type="compositionally biased region" description="Polar residues" evidence="1">
    <location>
        <begin position="518"/>
        <end position="530"/>
    </location>
</feature>
<feature type="region of interest" description="Disordered" evidence="1">
    <location>
        <begin position="747"/>
        <end position="777"/>
    </location>
</feature>
<feature type="compositionally biased region" description="Polar residues" evidence="1">
    <location>
        <begin position="276"/>
        <end position="291"/>
    </location>
</feature>
<dbReference type="AlphaFoldDB" id="A0A8S1J5F4"/>
<keyword evidence="3" id="KW-1185">Reference proteome</keyword>
<name>A0A8S1J5F4_9CHLO</name>
<comment type="caution">
    <text evidence="2">The sequence shown here is derived from an EMBL/GenBank/DDBJ whole genome shotgun (WGS) entry which is preliminary data.</text>
</comment>
<dbReference type="EMBL" id="CAJHUC010001998">
    <property type="protein sequence ID" value="CAD7702911.1"/>
    <property type="molecule type" value="Genomic_DNA"/>
</dbReference>